<reference evidence="1 2" key="1">
    <citation type="submission" date="2023-02" db="EMBL/GenBank/DDBJ databases">
        <title>LHISI_Scaffold_Assembly.</title>
        <authorList>
            <person name="Stuart O.P."/>
            <person name="Cleave R."/>
            <person name="Magrath M.J.L."/>
            <person name="Mikheyev A.S."/>
        </authorList>
    </citation>
    <scope>NUCLEOTIDE SEQUENCE [LARGE SCALE GENOMIC DNA]</scope>
    <source>
        <strain evidence="1">Daus_M_001</strain>
        <tissue evidence="1">Leg muscle</tissue>
    </source>
</reference>
<sequence length="69" mass="8034">MSHCPEPDSVTCQKDKDTGALMQTRQQCIAFFGYWDHEKNQGKIEQFCNTSEKILEQHYKSTVSVYDKT</sequence>
<accession>A0ABQ9H829</accession>
<name>A0ABQ9H829_9NEOP</name>
<evidence type="ECO:0000313" key="2">
    <source>
        <dbReference type="Proteomes" id="UP001159363"/>
    </source>
</evidence>
<proteinExistence type="predicted"/>
<dbReference type="Proteomes" id="UP001159363">
    <property type="component" value="Chromosome 5"/>
</dbReference>
<protein>
    <submittedName>
        <fullName evidence="1">Uncharacterized protein</fullName>
    </submittedName>
</protein>
<comment type="caution">
    <text evidence="1">The sequence shown here is derived from an EMBL/GenBank/DDBJ whole genome shotgun (WGS) entry which is preliminary data.</text>
</comment>
<gene>
    <name evidence="1" type="ORF">PR048_016844</name>
</gene>
<keyword evidence="2" id="KW-1185">Reference proteome</keyword>
<dbReference type="EMBL" id="JARBHB010000006">
    <property type="protein sequence ID" value="KAJ8880375.1"/>
    <property type="molecule type" value="Genomic_DNA"/>
</dbReference>
<evidence type="ECO:0000313" key="1">
    <source>
        <dbReference type="EMBL" id="KAJ8880375.1"/>
    </source>
</evidence>
<organism evidence="1 2">
    <name type="scientific">Dryococelus australis</name>
    <dbReference type="NCBI Taxonomy" id="614101"/>
    <lineage>
        <taxon>Eukaryota</taxon>
        <taxon>Metazoa</taxon>
        <taxon>Ecdysozoa</taxon>
        <taxon>Arthropoda</taxon>
        <taxon>Hexapoda</taxon>
        <taxon>Insecta</taxon>
        <taxon>Pterygota</taxon>
        <taxon>Neoptera</taxon>
        <taxon>Polyneoptera</taxon>
        <taxon>Phasmatodea</taxon>
        <taxon>Verophasmatodea</taxon>
        <taxon>Anareolatae</taxon>
        <taxon>Phasmatidae</taxon>
        <taxon>Eurycanthinae</taxon>
        <taxon>Dryococelus</taxon>
    </lineage>
</organism>